<protein>
    <submittedName>
        <fullName evidence="1">Uncharacterized protein</fullName>
    </submittedName>
</protein>
<dbReference type="EMBL" id="FUKM01000057">
    <property type="protein sequence ID" value="SJN14667.1"/>
    <property type="molecule type" value="Genomic_DNA"/>
</dbReference>
<sequence length="38" mass="4083">MLADNRAWALSAAQAAFFKSLSCSLLDGDVTIKLSPRN</sequence>
<accession>A0A1R4I480</accession>
<dbReference type="Proteomes" id="UP000196331">
    <property type="component" value="Unassembled WGS sequence"/>
</dbReference>
<reference evidence="1 2" key="1">
    <citation type="submission" date="2017-02" db="EMBL/GenBank/DDBJ databases">
        <authorList>
            <person name="Dridi B."/>
        </authorList>
    </citation>
    <scope>NUCLEOTIDE SEQUENCE [LARGE SCALE GENOMIC DNA]</scope>
    <source>
        <strain evidence="1 2">JB380</strain>
    </source>
</reference>
<name>A0A1R4I480_9GAMM</name>
<gene>
    <name evidence="1" type="ORF">CZ787_16290</name>
</gene>
<comment type="caution">
    <text evidence="1">The sequence shown here is derived from an EMBL/GenBank/DDBJ whole genome shotgun (WGS) entry which is preliminary data.</text>
</comment>
<proteinExistence type="predicted"/>
<evidence type="ECO:0000313" key="1">
    <source>
        <dbReference type="EMBL" id="SJN14667.1"/>
    </source>
</evidence>
<dbReference type="AlphaFoldDB" id="A0A1R4I480"/>
<evidence type="ECO:0000313" key="2">
    <source>
        <dbReference type="Proteomes" id="UP000196331"/>
    </source>
</evidence>
<organism evidence="1 2">
    <name type="scientific">Halomonas citrativorans</name>
    <dbReference type="NCBI Taxonomy" id="2742612"/>
    <lineage>
        <taxon>Bacteria</taxon>
        <taxon>Pseudomonadati</taxon>
        <taxon>Pseudomonadota</taxon>
        <taxon>Gammaproteobacteria</taxon>
        <taxon>Oceanospirillales</taxon>
        <taxon>Halomonadaceae</taxon>
        <taxon>Halomonas</taxon>
    </lineage>
</organism>